<dbReference type="AlphaFoldDB" id="A0A4V6T7M2"/>
<proteinExistence type="inferred from homology"/>
<keyword evidence="4 7" id="KW-0256">Endoplasmic reticulum</keyword>
<dbReference type="FunFam" id="3.30.1380.20:FF:000002">
    <property type="entry name" value="Trafficking protein particle complex subunit"/>
    <property type="match status" value="1"/>
</dbReference>
<gene>
    <name evidence="9" type="ORF">D6D28_03509</name>
</gene>
<comment type="similarity">
    <text evidence="2 7">Belongs to the TRAPP small subunits family. BET3 subfamily.</text>
</comment>
<dbReference type="PIRSF" id="PIRSF017479">
    <property type="entry name" value="TRAPP_I_complex_Trs31"/>
    <property type="match status" value="1"/>
</dbReference>
<dbReference type="GO" id="GO:1990071">
    <property type="term" value="C:TRAPPII protein complex"/>
    <property type="evidence" value="ECO:0007669"/>
    <property type="project" value="TreeGrafter"/>
</dbReference>
<evidence type="ECO:0000256" key="2">
    <source>
        <dbReference type="ARBA" id="ARBA00006218"/>
    </source>
</evidence>
<dbReference type="CDD" id="cd14943">
    <property type="entry name" value="TRAPPC5_Trs31"/>
    <property type="match status" value="1"/>
</dbReference>
<dbReference type="PANTHER" id="PTHR20902">
    <property type="entry name" value="41-2 PROTEIN ANTIGEN-RELATED"/>
    <property type="match status" value="1"/>
</dbReference>
<dbReference type="Proteomes" id="UP000304951">
    <property type="component" value="Unassembled WGS sequence"/>
</dbReference>
<name>A0A4V6T7M2_AURPU</name>
<dbReference type="Gene3D" id="3.30.1380.20">
    <property type="entry name" value="Trafficking protein particle complex subunit 3"/>
    <property type="match status" value="1"/>
</dbReference>
<evidence type="ECO:0000313" key="9">
    <source>
        <dbReference type="EMBL" id="THV73103.1"/>
    </source>
</evidence>
<organism evidence="9 10">
    <name type="scientific">Aureobasidium pullulans</name>
    <name type="common">Black yeast</name>
    <name type="synonym">Pullularia pullulans</name>
    <dbReference type="NCBI Taxonomy" id="5580"/>
    <lineage>
        <taxon>Eukaryota</taxon>
        <taxon>Fungi</taxon>
        <taxon>Dikarya</taxon>
        <taxon>Ascomycota</taxon>
        <taxon>Pezizomycotina</taxon>
        <taxon>Dothideomycetes</taxon>
        <taxon>Dothideomycetidae</taxon>
        <taxon>Dothideales</taxon>
        <taxon>Saccotheciaceae</taxon>
        <taxon>Aureobasidium</taxon>
    </lineage>
</organism>
<keyword evidence="3 7" id="KW-0813">Transport</keyword>
<sequence>MATQQQAHQQQQQQPPLQPPQSNNAVPNTAATARTSSYTALPPPAAYTPLRYASNRKTIYDRNLNRARTSELSLASFAHLFNTLIAYHQARAPSVSDLEARLAESAYPIGVKLLDLLLFRMPPRTASRPTRLLDLLQFIHTTLWRSLFGRPADALEASTGSNNDYMIIDNDPLVNTYISIPKEMSQLNCAAFVGGIIEGICDAAGFSTDGVTAHWAENDELWPSKTIFLVKFKPEVVEREEALKAGGG</sequence>
<comment type="subcellular location">
    <subcellularLocation>
        <location evidence="1">Endoplasmic reticulum</location>
    </subcellularLocation>
    <subcellularLocation>
        <location evidence="7">Golgi apparatus</location>
        <location evidence="7">cis-Golgi network</location>
    </subcellularLocation>
</comment>
<dbReference type="Pfam" id="PF04051">
    <property type="entry name" value="TRAPP"/>
    <property type="match status" value="1"/>
</dbReference>
<evidence type="ECO:0000256" key="6">
    <source>
        <dbReference type="ARBA" id="ARBA00023034"/>
    </source>
</evidence>
<protein>
    <recommendedName>
        <fullName evidence="7">Trafficking protein particle complex subunit</fullName>
    </recommendedName>
</protein>
<dbReference type="GO" id="GO:0005783">
    <property type="term" value="C:endoplasmic reticulum"/>
    <property type="evidence" value="ECO:0007669"/>
    <property type="project" value="UniProtKB-SubCell"/>
</dbReference>
<dbReference type="InterPro" id="IPR016696">
    <property type="entry name" value="TRAPP-I_su5"/>
</dbReference>
<keyword evidence="5 7" id="KW-0931">ER-Golgi transport</keyword>
<evidence type="ECO:0000256" key="5">
    <source>
        <dbReference type="ARBA" id="ARBA00022892"/>
    </source>
</evidence>
<feature type="compositionally biased region" description="Low complexity" evidence="8">
    <location>
        <begin position="29"/>
        <end position="40"/>
    </location>
</feature>
<comment type="caution">
    <text evidence="9">The sequence shown here is derived from an EMBL/GenBank/DDBJ whole genome shotgun (WGS) entry which is preliminary data.</text>
</comment>
<evidence type="ECO:0000313" key="10">
    <source>
        <dbReference type="Proteomes" id="UP000304951"/>
    </source>
</evidence>
<evidence type="ECO:0000256" key="3">
    <source>
        <dbReference type="ARBA" id="ARBA00022448"/>
    </source>
</evidence>
<evidence type="ECO:0000256" key="4">
    <source>
        <dbReference type="ARBA" id="ARBA00022824"/>
    </source>
</evidence>
<comment type="subunit">
    <text evidence="7">Part of the multisubunit TRAPP (transport protein particle) complex.</text>
</comment>
<evidence type="ECO:0000256" key="8">
    <source>
        <dbReference type="SAM" id="MobiDB-lite"/>
    </source>
</evidence>
<dbReference type="GO" id="GO:0006888">
    <property type="term" value="P:endoplasmic reticulum to Golgi vesicle-mediated transport"/>
    <property type="evidence" value="ECO:0007669"/>
    <property type="project" value="TreeGrafter"/>
</dbReference>
<dbReference type="SUPFAM" id="SSF111126">
    <property type="entry name" value="Ligand-binding domain in the NO signalling and Golgi transport"/>
    <property type="match status" value="1"/>
</dbReference>
<dbReference type="GO" id="GO:1990072">
    <property type="term" value="C:TRAPPIII protein complex"/>
    <property type="evidence" value="ECO:0007669"/>
    <property type="project" value="TreeGrafter"/>
</dbReference>
<dbReference type="EMBL" id="QZAF01000103">
    <property type="protein sequence ID" value="THV73103.1"/>
    <property type="molecule type" value="Genomic_DNA"/>
</dbReference>
<reference evidence="9 10" key="1">
    <citation type="submission" date="2018-10" db="EMBL/GenBank/DDBJ databases">
        <title>Fifty Aureobasidium pullulans genomes reveal a recombining polyextremotolerant generalist.</title>
        <authorList>
            <person name="Gostincar C."/>
            <person name="Turk M."/>
            <person name="Zajc J."/>
            <person name="Gunde-Cimerman N."/>
        </authorList>
    </citation>
    <scope>NUCLEOTIDE SEQUENCE [LARGE SCALE GENOMIC DNA]</scope>
    <source>
        <strain evidence="9 10">EXF-11900</strain>
    </source>
</reference>
<dbReference type="InterPro" id="IPR007194">
    <property type="entry name" value="TRAPP_component"/>
</dbReference>
<accession>A0A4V6T7M2</accession>
<evidence type="ECO:0000256" key="7">
    <source>
        <dbReference type="PIRNR" id="PIRNR017479"/>
    </source>
</evidence>
<evidence type="ECO:0000256" key="1">
    <source>
        <dbReference type="ARBA" id="ARBA00004240"/>
    </source>
</evidence>
<dbReference type="GO" id="GO:1990070">
    <property type="term" value="C:TRAPPI protein complex"/>
    <property type="evidence" value="ECO:0007669"/>
    <property type="project" value="TreeGrafter"/>
</dbReference>
<comment type="function">
    <text evidence="7">Plays a key role in the late stages of endoplasmic reticulum to Golgi traffic.</text>
</comment>
<feature type="compositionally biased region" description="Low complexity" evidence="8">
    <location>
        <begin position="1"/>
        <end position="15"/>
    </location>
</feature>
<keyword evidence="6 7" id="KW-0333">Golgi apparatus</keyword>
<dbReference type="InterPro" id="IPR024096">
    <property type="entry name" value="NO_sig/Golgi_transp_ligand-bd"/>
</dbReference>
<dbReference type="PANTHER" id="PTHR20902:SF0">
    <property type="entry name" value="TRAFFICKING PROTEIN PARTICLE COMPLEX SUBUNIT 5"/>
    <property type="match status" value="1"/>
</dbReference>
<feature type="region of interest" description="Disordered" evidence="8">
    <location>
        <begin position="1"/>
        <end position="42"/>
    </location>
</feature>